<protein>
    <recommendedName>
        <fullName evidence="3">Phosphatidic acid phosphatase type 2/haloperoxidase domain-containing protein</fullName>
    </recommendedName>
</protein>
<evidence type="ECO:0000256" key="1">
    <source>
        <dbReference type="SAM" id="MobiDB-lite"/>
    </source>
</evidence>
<feature type="transmembrane region" description="Helical" evidence="2">
    <location>
        <begin position="150"/>
        <end position="171"/>
    </location>
</feature>
<keyword evidence="2" id="KW-1133">Transmembrane helix</keyword>
<evidence type="ECO:0000259" key="3">
    <source>
        <dbReference type="Pfam" id="PF01569"/>
    </source>
</evidence>
<organism evidence="4 5">
    <name type="scientific">Gordonia jinhuaensis</name>
    <dbReference type="NCBI Taxonomy" id="1517702"/>
    <lineage>
        <taxon>Bacteria</taxon>
        <taxon>Bacillati</taxon>
        <taxon>Actinomycetota</taxon>
        <taxon>Actinomycetes</taxon>
        <taxon>Mycobacteriales</taxon>
        <taxon>Gordoniaceae</taxon>
        <taxon>Gordonia</taxon>
    </lineage>
</organism>
<feature type="domain" description="Phosphatidic acid phosphatase type 2/haloperoxidase" evidence="3">
    <location>
        <begin position="110"/>
        <end position="194"/>
    </location>
</feature>
<accession>A0A916TAG4</accession>
<evidence type="ECO:0000256" key="2">
    <source>
        <dbReference type="SAM" id="Phobius"/>
    </source>
</evidence>
<keyword evidence="5" id="KW-1185">Reference proteome</keyword>
<feature type="transmembrane region" description="Helical" evidence="2">
    <location>
        <begin position="123"/>
        <end position="143"/>
    </location>
</feature>
<dbReference type="Gene3D" id="1.20.144.10">
    <property type="entry name" value="Phosphatidic acid phosphatase type 2/haloperoxidase"/>
    <property type="match status" value="1"/>
</dbReference>
<evidence type="ECO:0000313" key="5">
    <source>
        <dbReference type="Proteomes" id="UP000621454"/>
    </source>
</evidence>
<dbReference type="RefSeq" id="WP_188587110.1">
    <property type="nucleotide sequence ID" value="NZ_BMGC01000020.1"/>
</dbReference>
<dbReference type="Pfam" id="PF01569">
    <property type="entry name" value="PAP2"/>
    <property type="match status" value="1"/>
</dbReference>
<sequence>MSAVLGRIAGAVVLLAAMVAVYVVAVRTAAGQRLDERWLLTLRGTEAHNDLPNAVGLGSVTDPRLWVVAILAIVALGLAARRRLSIIVLLILPVAVIVCARLLRDGLLTRPDLIASQFPHINTFPSGHAAAAAGCVAAIIRAAPRVVQPLIVLAGTMWLTLVSQDLMVWGWHRPSDLIGSILLAGALAILVPNSPSRTLGTWWQAAILVVASVIAPVGWAAYIAKPVVALVGVVAAVVLTMLFVGRETARGPGESGTGGRWRIPGFDRSDMPAPTA</sequence>
<dbReference type="Proteomes" id="UP000621454">
    <property type="component" value="Unassembled WGS sequence"/>
</dbReference>
<dbReference type="InterPro" id="IPR036938">
    <property type="entry name" value="PAP2/HPO_sf"/>
</dbReference>
<dbReference type="EMBL" id="BMGC01000020">
    <property type="protein sequence ID" value="GGB37889.1"/>
    <property type="molecule type" value="Genomic_DNA"/>
</dbReference>
<feature type="transmembrane region" description="Helical" evidence="2">
    <location>
        <begin position="86"/>
        <end position="103"/>
    </location>
</feature>
<keyword evidence="2" id="KW-0472">Membrane</keyword>
<feature type="transmembrane region" description="Helical" evidence="2">
    <location>
        <begin position="227"/>
        <end position="245"/>
    </location>
</feature>
<proteinExistence type="predicted"/>
<gene>
    <name evidence="4" type="ORF">GCM10011489_27090</name>
</gene>
<keyword evidence="2" id="KW-0812">Transmembrane</keyword>
<comment type="caution">
    <text evidence="4">The sequence shown here is derived from an EMBL/GenBank/DDBJ whole genome shotgun (WGS) entry which is preliminary data.</text>
</comment>
<reference evidence="4" key="2">
    <citation type="submission" date="2020-09" db="EMBL/GenBank/DDBJ databases">
        <authorList>
            <person name="Sun Q."/>
            <person name="Zhou Y."/>
        </authorList>
    </citation>
    <scope>NUCLEOTIDE SEQUENCE</scope>
    <source>
        <strain evidence="4">CGMCC 1.12827</strain>
    </source>
</reference>
<feature type="transmembrane region" description="Helical" evidence="2">
    <location>
        <begin position="177"/>
        <end position="195"/>
    </location>
</feature>
<dbReference type="AlphaFoldDB" id="A0A916TAG4"/>
<dbReference type="InterPro" id="IPR000326">
    <property type="entry name" value="PAP2/HPO"/>
</dbReference>
<feature type="region of interest" description="Disordered" evidence="1">
    <location>
        <begin position="249"/>
        <end position="276"/>
    </location>
</feature>
<name>A0A916TAG4_9ACTN</name>
<reference evidence="4" key="1">
    <citation type="journal article" date="2014" name="Int. J. Syst. Evol. Microbiol.">
        <title>Complete genome sequence of Corynebacterium casei LMG S-19264T (=DSM 44701T), isolated from a smear-ripened cheese.</title>
        <authorList>
            <consortium name="US DOE Joint Genome Institute (JGI-PGF)"/>
            <person name="Walter F."/>
            <person name="Albersmeier A."/>
            <person name="Kalinowski J."/>
            <person name="Ruckert C."/>
        </authorList>
    </citation>
    <scope>NUCLEOTIDE SEQUENCE</scope>
    <source>
        <strain evidence="4">CGMCC 1.12827</strain>
    </source>
</reference>
<feature type="transmembrane region" description="Helical" evidence="2">
    <location>
        <begin position="202"/>
        <end position="221"/>
    </location>
</feature>
<evidence type="ECO:0000313" key="4">
    <source>
        <dbReference type="EMBL" id="GGB37889.1"/>
    </source>
</evidence>
<dbReference type="SUPFAM" id="SSF48317">
    <property type="entry name" value="Acid phosphatase/Vanadium-dependent haloperoxidase"/>
    <property type="match status" value="1"/>
</dbReference>